<dbReference type="OrthoDB" id="4204700at2759"/>
<evidence type="ECO:0000313" key="2">
    <source>
        <dbReference type="EMBL" id="PSS07135.1"/>
    </source>
</evidence>
<sequence length="398" mass="43558">MVLENSSIEEGTVSDVDPYDTQAAPGRPGRNYHIDVAALPKPMPIFGPLFGYNQKLFEKVLHEKLVNGAHALGRPPTQEEAEATAFWTAKQISIISYGSPIGVAGGWWRAWNTASTYRFPFWQPNPETFNPLSFPPAMGTLRNLHAMIAWHALRALAYGVVGNYVGQIIIGSYSISTAAVGELSDKRLTAMVNAVRQQAQQRRGGLPSPTQQRAAGMARNQPDDASPTAGMYGDESSETGSDIGRLGMSDDKLQEDRTRTWPRPSKAPQMEPYEAQDEGFVFDDASPTGGQGVSADTAPHQMSAWERLRRGEKPVPSGQAGPRGLAAPAQPRQNAWAKLQNNTQPEQGGLSASESYTFSETDEDRNVARAQAQKEFDAQVDRERRGGDFNSGAERRRW</sequence>
<feature type="compositionally biased region" description="Basic and acidic residues" evidence="1">
    <location>
        <begin position="364"/>
        <end position="398"/>
    </location>
</feature>
<protein>
    <submittedName>
        <fullName evidence="2">Uncharacterized protein</fullName>
    </submittedName>
</protein>
<dbReference type="Proteomes" id="UP000241818">
    <property type="component" value="Unassembled WGS sequence"/>
</dbReference>
<feature type="region of interest" description="Disordered" evidence="1">
    <location>
        <begin position="196"/>
        <end position="270"/>
    </location>
</feature>
<dbReference type="STRING" id="857342.A0A2T3AQ59"/>
<evidence type="ECO:0000313" key="3">
    <source>
        <dbReference type="Proteomes" id="UP000241818"/>
    </source>
</evidence>
<proteinExistence type="predicted"/>
<dbReference type="InParanoid" id="A0A2T3AQ59"/>
<gene>
    <name evidence="2" type="ORF">M430DRAFT_193408</name>
</gene>
<organism evidence="2 3">
    <name type="scientific">Amorphotheca resinae ATCC 22711</name>
    <dbReference type="NCBI Taxonomy" id="857342"/>
    <lineage>
        <taxon>Eukaryota</taxon>
        <taxon>Fungi</taxon>
        <taxon>Dikarya</taxon>
        <taxon>Ascomycota</taxon>
        <taxon>Pezizomycotina</taxon>
        <taxon>Leotiomycetes</taxon>
        <taxon>Helotiales</taxon>
        <taxon>Amorphothecaceae</taxon>
        <taxon>Amorphotheca</taxon>
    </lineage>
</organism>
<accession>A0A2T3AQ59</accession>
<feature type="region of interest" description="Disordered" evidence="1">
    <location>
        <begin position="309"/>
        <end position="398"/>
    </location>
</feature>
<dbReference type="EMBL" id="KZ679019">
    <property type="protein sequence ID" value="PSS07135.1"/>
    <property type="molecule type" value="Genomic_DNA"/>
</dbReference>
<feature type="compositionally biased region" description="Basic and acidic residues" evidence="1">
    <location>
        <begin position="248"/>
        <end position="259"/>
    </location>
</feature>
<dbReference type="AlphaFoldDB" id="A0A2T3AQ59"/>
<keyword evidence="3" id="KW-1185">Reference proteome</keyword>
<feature type="region of interest" description="Disordered" evidence="1">
    <location>
        <begin position="1"/>
        <end position="27"/>
    </location>
</feature>
<evidence type="ECO:0000256" key="1">
    <source>
        <dbReference type="SAM" id="MobiDB-lite"/>
    </source>
</evidence>
<feature type="compositionally biased region" description="Polar residues" evidence="1">
    <location>
        <begin position="339"/>
        <end position="359"/>
    </location>
</feature>
<reference evidence="2 3" key="1">
    <citation type="journal article" date="2018" name="New Phytol.">
        <title>Comparative genomics and transcriptomics depict ericoid mycorrhizal fungi as versatile saprotrophs and plant mutualists.</title>
        <authorList>
            <person name="Martino E."/>
            <person name="Morin E."/>
            <person name="Grelet G.A."/>
            <person name="Kuo A."/>
            <person name="Kohler A."/>
            <person name="Daghino S."/>
            <person name="Barry K.W."/>
            <person name="Cichocki N."/>
            <person name="Clum A."/>
            <person name="Dockter R.B."/>
            <person name="Hainaut M."/>
            <person name="Kuo R.C."/>
            <person name="LaButti K."/>
            <person name="Lindahl B.D."/>
            <person name="Lindquist E.A."/>
            <person name="Lipzen A."/>
            <person name="Khouja H.R."/>
            <person name="Magnuson J."/>
            <person name="Murat C."/>
            <person name="Ohm R.A."/>
            <person name="Singer S.W."/>
            <person name="Spatafora J.W."/>
            <person name="Wang M."/>
            <person name="Veneault-Fourrey C."/>
            <person name="Henrissat B."/>
            <person name="Grigoriev I.V."/>
            <person name="Martin F.M."/>
            <person name="Perotto S."/>
        </authorList>
    </citation>
    <scope>NUCLEOTIDE SEQUENCE [LARGE SCALE GENOMIC DNA]</scope>
    <source>
        <strain evidence="2 3">ATCC 22711</strain>
    </source>
</reference>
<dbReference type="GeneID" id="36572133"/>
<dbReference type="RefSeq" id="XP_024716791.1">
    <property type="nucleotide sequence ID" value="XM_024864052.1"/>
</dbReference>
<name>A0A2T3AQ59_AMORE</name>